<evidence type="ECO:0000313" key="10">
    <source>
        <dbReference type="EMBL" id="SEC45510.1"/>
    </source>
</evidence>
<evidence type="ECO:0000256" key="5">
    <source>
        <dbReference type="ARBA" id="ARBA00022840"/>
    </source>
</evidence>
<dbReference type="GO" id="GO:0005524">
    <property type="term" value="F:ATP binding"/>
    <property type="evidence" value="ECO:0007669"/>
    <property type="project" value="UniProtKB-UniRule"/>
</dbReference>
<evidence type="ECO:0000256" key="4">
    <source>
        <dbReference type="ARBA" id="ARBA00022777"/>
    </source>
</evidence>
<dbReference type="PROSITE" id="PS00107">
    <property type="entry name" value="PROTEIN_KINASE_ATP"/>
    <property type="match status" value="1"/>
</dbReference>
<evidence type="ECO:0000313" key="11">
    <source>
        <dbReference type="Proteomes" id="UP000183561"/>
    </source>
</evidence>
<dbReference type="SMART" id="SM00220">
    <property type="entry name" value="S_TKc"/>
    <property type="match status" value="1"/>
</dbReference>
<dbReference type="Gene3D" id="3.40.50.300">
    <property type="entry name" value="P-loop containing nucleotide triphosphate hydrolases"/>
    <property type="match status" value="1"/>
</dbReference>
<keyword evidence="1 6" id="KW-0723">Serine/threonine-protein kinase</keyword>
<dbReference type="GO" id="GO:0106310">
    <property type="term" value="F:protein serine kinase activity"/>
    <property type="evidence" value="ECO:0007669"/>
    <property type="project" value="UniProtKB-UniRule"/>
</dbReference>
<evidence type="ECO:0000256" key="3">
    <source>
        <dbReference type="ARBA" id="ARBA00022741"/>
    </source>
</evidence>
<dbReference type="AlphaFoldDB" id="A0A1H4SN93"/>
<evidence type="ECO:0000256" key="8">
    <source>
        <dbReference type="SAM" id="MobiDB-lite"/>
    </source>
</evidence>
<dbReference type="InterPro" id="IPR027417">
    <property type="entry name" value="P-loop_NTPase"/>
</dbReference>
<keyword evidence="5 6" id="KW-0067">ATP-binding</keyword>
<dbReference type="RefSeq" id="WP_072942981.1">
    <property type="nucleotide sequence ID" value="NZ_FNSV01000005.1"/>
</dbReference>
<feature type="region of interest" description="Disordered" evidence="8">
    <location>
        <begin position="295"/>
        <end position="325"/>
    </location>
</feature>
<sequence length="1143" mass="124757">MVEFDPLATQRDAAVDIAAELEAEGFDNARVVGRGGFGTVYRLDQRNLNRVVAIKVLQSDVDRDNRERFLREQRAMGALSGHPNIVAILHSGVTTSGHPYLVMPYHARGSLDARIRGDGPLDWRAAVSIAVRLAGALEVAHRFGILHRDIKPSNVLLTDYDEPALTDFGIARIEGGFETSESIITASPAFTAPELLQGQAPTAASDVYSLGATLFCLLTGHAAFERRSGESVVAQFLRIVRQPVPDLRYDDIPDDLCAAIEHAMEQDPADRPGTAVEFGNELRLVQSRHSLTIDDMALPGEQGSRAERPPRSTPPTPRTKYRPPTAVHPLVDRSRLVGILRAGQGRRLTVIHGPAGFGKTTLAAQWRNQLIAEGIAVAWLAIDHDDNNVDWFLAHLIEAIRQVRSNVAEELVRVLEEHGDDVERFVLASLIDEIHEGGERLAIVIDDWHRVTDTASVAAVEYLIDNGCHHLQLIVTSRNKSGLPMSRARVRDELVEIDFHDLRFDIRESTEFLVESRGLALGNAQVASIVGSTDGWVAALQLVSLSLRGRGDPATFIEKLSGRHRALGEYLVANVLDSLEPKIVNFLLSICLPGRMCGDLASSLVHSDDGRAMLEEVESRDLFLYRVDDEGDWYRFSSVFAEFLRARLERDRPDRVKGLHTIAFRWFAGHELLSEAVDHALAAAQVDEAVELVETHGMSLVSHGQLATLLGLVAKLPPTAVLERPRLQIALAWANVSLHHSEDAESALNRAEYLRAQKSIPMPDDDPELESDLVRALLDVTADRVDRVDELVAGCLAEPDTMSPWCVSVAANLASFAGMCRFEFDAARNIQDWAARYHEQSSGPFSAVYGYCYAGLAANEQLDVVAAEETYRKAVQVARESMGIHSHAARMASALLGDMMYEQNNLDEAERLLDESRALGSEIGLVDFMIAIYATGARVKALAGDRESATTLLNEGDRIAQVMALPRLAARIDDERIRFGLVLPSGVRQPRRGLETGAPPSPGAMDQAPATGIETITVQLRESGAIRRLLAERSPGQAGSACTRAHDLVHAVAAQNRPRALLHARLLLTACLSASGRKAEAMEELAPLAATCAELNLIRLVCDAGPSVVAVASGLREEQLAGRWRAEWPAVPPGFLNAVVTAT</sequence>
<keyword evidence="11" id="KW-1185">Reference proteome</keyword>
<dbReference type="InterPro" id="IPR008271">
    <property type="entry name" value="Ser/Thr_kinase_AS"/>
</dbReference>
<keyword evidence="4 6" id="KW-0418">Kinase</keyword>
<dbReference type="GO" id="GO:0046872">
    <property type="term" value="F:metal ion binding"/>
    <property type="evidence" value="ECO:0007669"/>
    <property type="project" value="UniProtKB-UniRule"/>
</dbReference>
<proteinExistence type="inferred from homology"/>
<dbReference type="SUPFAM" id="SSF52540">
    <property type="entry name" value="P-loop containing nucleoside triphosphate hydrolases"/>
    <property type="match status" value="1"/>
</dbReference>
<dbReference type="PANTHER" id="PTHR43289">
    <property type="entry name" value="MITOGEN-ACTIVATED PROTEIN KINASE KINASE KINASE 20-RELATED"/>
    <property type="match status" value="1"/>
</dbReference>
<comment type="catalytic activity">
    <reaction evidence="6">
        <text>L-seryl-[protein] + ATP = O-phospho-L-seryl-[protein] + ADP + H(+)</text>
        <dbReference type="Rhea" id="RHEA:17989"/>
        <dbReference type="Rhea" id="RHEA-COMP:9863"/>
        <dbReference type="Rhea" id="RHEA-COMP:11604"/>
        <dbReference type="ChEBI" id="CHEBI:15378"/>
        <dbReference type="ChEBI" id="CHEBI:29999"/>
        <dbReference type="ChEBI" id="CHEBI:30616"/>
        <dbReference type="ChEBI" id="CHEBI:83421"/>
        <dbReference type="ChEBI" id="CHEBI:456216"/>
        <dbReference type="EC" id="2.7.11.1"/>
    </reaction>
</comment>
<dbReference type="InterPro" id="IPR011009">
    <property type="entry name" value="Kinase-like_dom_sf"/>
</dbReference>
<feature type="binding site" evidence="7">
    <location>
        <position position="55"/>
    </location>
    <ligand>
        <name>ATP</name>
        <dbReference type="ChEBI" id="CHEBI:30616"/>
    </ligand>
</feature>
<dbReference type="EMBL" id="FNSV01000005">
    <property type="protein sequence ID" value="SEC45510.1"/>
    <property type="molecule type" value="Genomic_DNA"/>
</dbReference>
<dbReference type="PANTHER" id="PTHR43289:SF6">
    <property type="entry name" value="SERINE_THREONINE-PROTEIN KINASE NEKL-3"/>
    <property type="match status" value="1"/>
</dbReference>
<dbReference type="Proteomes" id="UP000183561">
    <property type="component" value="Unassembled WGS sequence"/>
</dbReference>
<dbReference type="CDD" id="cd01120">
    <property type="entry name" value="RecA-like_superfamily"/>
    <property type="match status" value="1"/>
</dbReference>
<dbReference type="Gene3D" id="1.25.40.10">
    <property type="entry name" value="Tetratricopeptide repeat domain"/>
    <property type="match status" value="1"/>
</dbReference>
<dbReference type="Gene3D" id="1.10.510.10">
    <property type="entry name" value="Transferase(Phosphotransferase) domain 1"/>
    <property type="match status" value="1"/>
</dbReference>
<dbReference type="InterPro" id="IPR041664">
    <property type="entry name" value="AAA_16"/>
</dbReference>
<dbReference type="Pfam" id="PF00069">
    <property type="entry name" value="Pkinase"/>
    <property type="match status" value="1"/>
</dbReference>
<gene>
    <name evidence="10" type="ORF">SAMN04490239_4154</name>
</gene>
<dbReference type="InterPro" id="IPR011990">
    <property type="entry name" value="TPR-like_helical_dom_sf"/>
</dbReference>
<evidence type="ECO:0000256" key="6">
    <source>
        <dbReference type="PIRNR" id="PIRNR000574"/>
    </source>
</evidence>
<evidence type="ECO:0000256" key="2">
    <source>
        <dbReference type="ARBA" id="ARBA00022679"/>
    </source>
</evidence>
<comment type="similarity">
    <text evidence="6">Belongs to the protein kinase superfamily.</text>
</comment>
<comment type="catalytic activity">
    <reaction evidence="6">
        <text>L-threonyl-[protein] + ATP = O-phospho-L-threonyl-[protein] + ADP + H(+)</text>
        <dbReference type="Rhea" id="RHEA:46608"/>
        <dbReference type="Rhea" id="RHEA-COMP:11060"/>
        <dbReference type="Rhea" id="RHEA-COMP:11605"/>
        <dbReference type="ChEBI" id="CHEBI:15378"/>
        <dbReference type="ChEBI" id="CHEBI:30013"/>
        <dbReference type="ChEBI" id="CHEBI:30616"/>
        <dbReference type="ChEBI" id="CHEBI:61977"/>
        <dbReference type="ChEBI" id="CHEBI:456216"/>
        <dbReference type="EC" id="2.7.11.1"/>
    </reaction>
</comment>
<dbReference type="PIRSF" id="PIRSF000574">
    <property type="entry name" value="Ser/Thr_PK_PknK_prd"/>
    <property type="match status" value="1"/>
</dbReference>
<keyword evidence="2 6" id="KW-0808">Transferase</keyword>
<reference evidence="11" key="1">
    <citation type="submission" date="2016-10" db="EMBL/GenBank/DDBJ databases">
        <authorList>
            <person name="Varghese N."/>
            <person name="Submissions S."/>
        </authorList>
    </citation>
    <scope>NUCLEOTIDE SEQUENCE [LARGE SCALE GENOMIC DNA]</scope>
    <source>
        <strain evidence="11">DSM 44498</strain>
    </source>
</reference>
<evidence type="ECO:0000256" key="7">
    <source>
        <dbReference type="PROSITE-ProRule" id="PRU10141"/>
    </source>
</evidence>
<protein>
    <recommendedName>
        <fullName evidence="6">Serine/threonine-protein kinase PknK</fullName>
        <ecNumber evidence="6">2.7.11.1</ecNumber>
    </recommendedName>
    <alternativeName>
        <fullName evidence="6">Protein kinase K</fullName>
    </alternativeName>
</protein>
<feature type="domain" description="Protein kinase" evidence="9">
    <location>
        <begin position="26"/>
        <end position="292"/>
    </location>
</feature>
<dbReference type="Pfam" id="PF13191">
    <property type="entry name" value="AAA_16"/>
    <property type="match status" value="1"/>
</dbReference>
<organism evidence="10 11">
    <name type="scientific">Rhodococcus koreensis</name>
    <dbReference type="NCBI Taxonomy" id="99653"/>
    <lineage>
        <taxon>Bacteria</taxon>
        <taxon>Bacillati</taxon>
        <taxon>Actinomycetota</taxon>
        <taxon>Actinomycetes</taxon>
        <taxon>Mycobacteriales</taxon>
        <taxon>Nocardiaceae</taxon>
        <taxon>Rhodococcus</taxon>
    </lineage>
</organism>
<dbReference type="SUPFAM" id="SSF56112">
    <property type="entry name" value="Protein kinase-like (PK-like)"/>
    <property type="match status" value="1"/>
</dbReference>
<dbReference type="GO" id="GO:0004674">
    <property type="term" value="F:protein serine/threonine kinase activity"/>
    <property type="evidence" value="ECO:0007669"/>
    <property type="project" value="UniProtKB-UniRule"/>
</dbReference>
<accession>A0A1H4SN93</accession>
<evidence type="ECO:0000259" key="9">
    <source>
        <dbReference type="PROSITE" id="PS50011"/>
    </source>
</evidence>
<dbReference type="OrthoDB" id="136365at2"/>
<dbReference type="InterPro" id="IPR059106">
    <property type="entry name" value="WHD_MalT"/>
</dbReference>
<name>A0A1H4SN93_9NOCA</name>
<dbReference type="InterPro" id="IPR000719">
    <property type="entry name" value="Prot_kinase_dom"/>
</dbReference>
<dbReference type="PROSITE" id="PS50011">
    <property type="entry name" value="PROTEIN_KINASE_DOM"/>
    <property type="match status" value="1"/>
</dbReference>
<dbReference type="EC" id="2.7.11.1" evidence="6"/>
<evidence type="ECO:0000256" key="1">
    <source>
        <dbReference type="ARBA" id="ARBA00022527"/>
    </source>
</evidence>
<dbReference type="InterPro" id="IPR041617">
    <property type="entry name" value="TPR_MalT"/>
</dbReference>
<dbReference type="PROSITE" id="PS00108">
    <property type="entry name" value="PROTEIN_KINASE_ST"/>
    <property type="match status" value="1"/>
</dbReference>
<dbReference type="InterPro" id="IPR016236">
    <property type="entry name" value="Ser/Thr_kinase_PknK_prd"/>
</dbReference>
<dbReference type="Pfam" id="PF25873">
    <property type="entry name" value="WHD_MalT"/>
    <property type="match status" value="1"/>
</dbReference>
<dbReference type="CDD" id="cd14014">
    <property type="entry name" value="STKc_PknB_like"/>
    <property type="match status" value="1"/>
</dbReference>
<dbReference type="Pfam" id="PF17874">
    <property type="entry name" value="TPR_MalT"/>
    <property type="match status" value="1"/>
</dbReference>
<dbReference type="InterPro" id="IPR017441">
    <property type="entry name" value="Protein_kinase_ATP_BS"/>
</dbReference>
<keyword evidence="3 6" id="KW-0547">Nucleotide-binding</keyword>